<keyword evidence="9 15" id="KW-0175">Coiled coil</keyword>
<feature type="region of interest" description="Disordered" evidence="16">
    <location>
        <begin position="1125"/>
        <end position="1361"/>
    </location>
</feature>
<feature type="region of interest" description="Disordered" evidence="16">
    <location>
        <begin position="1"/>
        <end position="93"/>
    </location>
</feature>
<dbReference type="eggNOG" id="KOG1473">
    <property type="taxonomic scope" value="Eukaryota"/>
</dbReference>
<feature type="compositionally biased region" description="Low complexity" evidence="16">
    <location>
        <begin position="1894"/>
        <end position="1908"/>
    </location>
</feature>
<dbReference type="GO" id="GO:0000978">
    <property type="term" value="F:RNA polymerase II cis-regulatory region sequence-specific DNA binding"/>
    <property type="evidence" value="ECO:0007669"/>
    <property type="project" value="TreeGrafter"/>
</dbReference>
<dbReference type="InterPro" id="IPR038028">
    <property type="entry name" value="BPTF"/>
</dbReference>
<dbReference type="InterPro" id="IPR028941">
    <property type="entry name" value="WHIM2_dom"/>
</dbReference>
<feature type="compositionally biased region" description="Polar residues" evidence="16">
    <location>
        <begin position="1257"/>
        <end position="1268"/>
    </location>
</feature>
<dbReference type="Pfam" id="PF00628">
    <property type="entry name" value="PHD"/>
    <property type="match status" value="3"/>
</dbReference>
<reference evidence="22" key="1">
    <citation type="submission" date="2013-10" db="EMBL/GenBank/DDBJ databases">
        <authorList>
            <person name="Schartl M."/>
            <person name="Warren W."/>
        </authorList>
    </citation>
    <scope>NUCLEOTIDE SEQUENCE [LARGE SCALE GENOMIC DNA]</scope>
    <source>
        <strain evidence="22">female</strain>
    </source>
</reference>
<dbReference type="GO" id="GO:0008270">
    <property type="term" value="F:zinc ion binding"/>
    <property type="evidence" value="ECO:0007669"/>
    <property type="project" value="UniProtKB-KW"/>
</dbReference>
<feature type="compositionally biased region" description="Basic residues" evidence="16">
    <location>
        <begin position="2281"/>
        <end position="2299"/>
    </location>
</feature>
<evidence type="ECO:0000256" key="5">
    <source>
        <dbReference type="ARBA" id="ARBA00022771"/>
    </source>
</evidence>
<evidence type="ECO:0000256" key="7">
    <source>
        <dbReference type="ARBA" id="ARBA00022853"/>
    </source>
</evidence>
<sequence>VVYDDNSDEEDDNLSYRSDEDELNDNPSSDLEDEEALGNESDYLEDLPDDEDASYCTESSFRSHSTLGSTPGRKRSRAPRPRSPLLEAKDIPPLELPKSSEDLLVSTSQLLNVSAVYEVLRNFGTVLRLSPFRFEDFCTALSSQEQCTLLAETHISLLKAILREEDTSNTTFGPADVKDSVNSTLYFVDGMTWPEVVRAYCESDSEYRHILPFLENEDYPYETLESKVKVLQFLVDHFLATNIAREELMSEGVVAYDDHCRVCHRLGDLLCCETCSAVYHLECVKPPLQEVPEDEWQCEVCVAHKVPGVADCVPELQKTKPFLRQLPVGFDRHHRKYWFLNRRVVVEEDGEQEDKAIWYYSTKVQLAELIDRLDKEYWEADLYAALEEIRDEVHTHMDITEDLTNKARGNNKCFLTAANDEILERLRAKKEEELEEVKRRAAEEAQKARLEKQKKEQDLEKGEEEAKLKDEEQEDGKAKERQEDGGGGGSVGDVPSIPSTASPSQTSVGSGGLSSTVEVRLERCVFESAPNKTEDMKKFMCHSSNEQLTIKKESNHNEKGSKLKAINHSQFLLREGNPASDSVPVSGDGVPSLSQPSQPCEDNSNSSVGAAVAARGPEPPDLADRSSQSSLASLDDAGPSLIKPYKASCLIPYTPVNKLKLLTAFLGDSKDSTNSETAGGSSKRSSATRMVTRLRNPESKLSQLKSQQVAAAVHEANRGFKEGKEVLVVNAQGDITRVSTRSSKEVVMKGTISQFFKLGQEGKYRVYHNQYSANALALNKHQHREDHDKRRHLSHKFCMTPAGEFKWNGSIHGSKVLTISTLRLTIIQLENNVPSPFMHPNWASHRTNWIKAVQMCSKAREFALALAILECAIKPVAMLPVWKDSLGHTRLNRVPTPSRVTLEFWISKDHKLEDEETMQQATWVKYTFPIKHQVWKQKGEEYRVTGYGGWSFISKTYVPRFSPKLPGNTNANYRKELEDAKLGKRCTLLDLSRRPSLVGSGAQDGPALSSETKEQDSTSLSRKAAEDAESMERMEQDENEEPEEKKPAGSPVKMEGDPTDSASKEQKSCIQEHKAAIKEEPSDPSQRPFNYDVVDVSKGFLTRVAYKKKVKTSKLDSLLERRVKQHTIEEKQRQQVSASRPLAPAPASPCSAPIPSTPIRPRSPLKPQNLAQTQLVNKEAVKVEEKLSTAQTGATRAGGPEEGESVTELFNPSPSSVSNCSPKNTCNTGTGHKENSSEGSGQEAIKQSEEQEKKVRGSNSSLGQQTACVASDVTKTEHSLNAESNSVTTLPRVVDQNTSENGSPVKTSDSLDSAHSEENGFGPEETQGNSQGFGHNGTIGEDISKPISPVPQVNGNGGLVGENVLSNSVTSLNNGVLTDRPQPNMNSIGKAEDQRLVVSSKDGAQQKPLVNGDLASVNATVILKGKEAHSDSEAEGKMTTLDQNYSPPPKMAKLENSTDKFGGNARSNLENDSTSAFYPEETKRAPAVKIIRMAPSPIPSPEESSLSDDFAEENSNSGSADPFKTIITQVTTTSTKTTVVSTEMRTAKSPGVVTTKSSAVSTLSSMTKTTMTKVCCSGLDGLSEDSQNETLVQEQRTMHSSCTRESGAGGKTTVSSVSTSHEECSTTKGRVRLLKFSRTKKMRSDTALPSYRKFITKSARRSIFVLPHDDLKVLARRGGFREVPVFSYNAKPAQDIWPYPSPRPTFGITWRYRLQTVKSLAGVSLMLRLLWACLRWDDMAVKPSAAVGTTRTETSDTEITTTEIIKRRDVGPYGIRSEYCIRKIICPLGVPETPKETHTPQRKGLRSSALRPKKPEPTKQTGPVVIETWVPEEELDLWEIRAFSERVEKEKAQAAEQAKIKISDLRARYFLYVLVFLLLSVWSPTSQKRLEQKSGSVTATPAGTSATPAATPKVIVGSISGQGTPTAKVVLSTKMGSPVTFQQNKNFQQSFATWVKQGQSTQGNSGSGGETPVATSSGHTLHITGTSASGKVVTAKLPLPANSKIVTVNVPTTQGGVVQQKVLGIIPSSTAGGAQTFTPFQPRTTTLNIKPGAPGSHQQVLGGAGQIRPGMTMIRTPIQQSGAVGKTILRTPLVLQQGQGGQQVVTQIIRGQPVSTAISAAGAVTAVTGQGVTGPSAAGQAAGQTPPGTPRAPGQGQVKLTMAQLTQLTQRPAGVGGSQALTVMVQGQGQTTGQLQVIPQGVTVIPGPGQQLMQAALPNGQVQRFLFTPLPSAATPTSSTGLTAAQLKRRKMTRFIPASCILALRFFAFQPLRLPASPTPRRAKPQPKPRSRPPLRSKSGRPLSPPLPAALRPQPIRASYPRRPRPTCLSSPQLHCRSKVRGEPHNSSCSRRPSSSVCPDSHSRYRQYRTADIQIFSHLVIKLVDELFGEHNWKVEQNVLNIQIHTKILFLPPSNNCTTNYKINKKPNKIPLFVVLMVLEDVSLTVLAQLQAQQGGGSLPQHIKLQLPIQIQQSGTTSAQGGQVRDPTTPRYRSPVDMETKQAADAKRELALNAANQSDIIQKQVVMKQNAVIEHLKQKKTMTPAEREENHCIRMIVCNQVMKFILDRIDKDERQAAKRKKKEEVVEAKRRMANASKLSALLYRHKESLKMEILKKRALLDKELQLEAQEELKRDLLRIRKEKEKAQAAAQQAAQAAAAAAAHSQKQQAAAHKHGVSSQHHLATAVASTHKRKREEEREMVSAAKSKKKKMISTTSTKESKKDTKLYCICKTPYDETKFYIGCDLCTNWYHGDCVGITEKEAKKMDDYICVECKRGQESSTEELYCICQTPYDESQFYIGCDRCQNWYHGRCVGILQSEANHIDEYVCPQCQSTEDAMTVFTPLTDKDYEGLRRILRSLQAHKMAWPFLEPVDTNDAPDYYKVIKEPMDLSTMEERLHKRDYVKLTEFVADMTKIFDNCRYYNPSDSPFYQCAEVLENFFVQKLKGFKASRSHNNKLQSAAS</sequence>
<evidence type="ECO:0000256" key="10">
    <source>
        <dbReference type="ARBA" id="ARBA00023117"/>
    </source>
</evidence>
<dbReference type="PROSITE" id="PS00633">
    <property type="entry name" value="BROMODOMAIN_1"/>
    <property type="match status" value="1"/>
</dbReference>
<dbReference type="PROSITE" id="PS50064">
    <property type="entry name" value="ZF_PARP_2"/>
    <property type="match status" value="1"/>
</dbReference>
<feature type="region of interest" description="Disordered" evidence="16">
    <location>
        <begin position="1889"/>
        <end position="1908"/>
    </location>
</feature>
<keyword evidence="12" id="KW-0539">Nucleus</keyword>
<feature type="compositionally biased region" description="Low complexity" evidence="16">
    <location>
        <begin position="2474"/>
        <end position="2483"/>
    </location>
</feature>
<evidence type="ECO:0000256" key="14">
    <source>
        <dbReference type="PROSITE-ProRule" id="PRU00146"/>
    </source>
</evidence>
<dbReference type="GO" id="GO:0016589">
    <property type="term" value="C:NURF complex"/>
    <property type="evidence" value="ECO:0007669"/>
    <property type="project" value="InterPro"/>
</dbReference>
<dbReference type="PANTHER" id="PTHR45975:SF2">
    <property type="entry name" value="NUCLEOSOME-REMODELING FACTOR SUBUNIT BPTF"/>
    <property type="match status" value="1"/>
</dbReference>
<feature type="region of interest" description="Disordered" evidence="16">
    <location>
        <begin position="2275"/>
        <end position="2361"/>
    </location>
</feature>
<evidence type="ECO:0000256" key="3">
    <source>
        <dbReference type="ARBA" id="ARBA00022723"/>
    </source>
</evidence>
<dbReference type="Pfam" id="PF00439">
    <property type="entry name" value="Bromodomain"/>
    <property type="match status" value="1"/>
</dbReference>
<dbReference type="SUPFAM" id="SSF47370">
    <property type="entry name" value="Bromodomain"/>
    <property type="match status" value="1"/>
</dbReference>
<dbReference type="SMART" id="SM00249">
    <property type="entry name" value="PHD"/>
    <property type="match status" value="3"/>
</dbReference>
<keyword evidence="22" id="KW-1185">Reference proteome</keyword>
<dbReference type="PRINTS" id="PR00503">
    <property type="entry name" value="BROMODOMAIN"/>
</dbReference>
<reference evidence="21" key="3">
    <citation type="submission" date="2025-09" db="UniProtKB">
        <authorList>
            <consortium name="Ensembl"/>
        </authorList>
    </citation>
    <scope>IDENTIFICATION</scope>
</reference>
<dbReference type="Gene3D" id="3.30.40.10">
    <property type="entry name" value="Zinc/RING finger domain, C3HC4 (zinc finger)"/>
    <property type="match status" value="3"/>
</dbReference>
<feature type="coiled-coil region" evidence="15">
    <location>
        <begin position="2571"/>
        <end position="2598"/>
    </location>
</feature>
<dbReference type="CDD" id="cd15560">
    <property type="entry name" value="PHD2_3_BPTF"/>
    <property type="match status" value="2"/>
</dbReference>
<dbReference type="SMART" id="SM00571">
    <property type="entry name" value="DDT"/>
    <property type="match status" value="1"/>
</dbReference>
<keyword evidence="4" id="KW-0677">Repeat</keyword>
<keyword evidence="7" id="KW-0156">Chromatin regulator</keyword>
<feature type="domain" description="PARP-type" evidence="19">
    <location>
        <begin position="2758"/>
        <end position="2860"/>
    </location>
</feature>
<dbReference type="InterPro" id="IPR011011">
    <property type="entry name" value="Znf_FYVE_PHD"/>
</dbReference>
<dbReference type="EMBL" id="AYCK01011818">
    <property type="status" value="NOT_ANNOTATED_CDS"/>
    <property type="molecule type" value="Genomic_DNA"/>
</dbReference>
<organism evidence="21 22">
    <name type="scientific">Poecilia formosa</name>
    <name type="common">Amazon molly</name>
    <name type="synonym">Limia formosa</name>
    <dbReference type="NCBI Taxonomy" id="48698"/>
    <lineage>
        <taxon>Eukaryota</taxon>
        <taxon>Metazoa</taxon>
        <taxon>Chordata</taxon>
        <taxon>Craniata</taxon>
        <taxon>Vertebrata</taxon>
        <taxon>Euteleostomi</taxon>
        <taxon>Actinopterygii</taxon>
        <taxon>Neopterygii</taxon>
        <taxon>Teleostei</taxon>
        <taxon>Neoteleostei</taxon>
        <taxon>Acanthomorphata</taxon>
        <taxon>Ovalentaria</taxon>
        <taxon>Atherinomorphae</taxon>
        <taxon>Cyprinodontiformes</taxon>
        <taxon>Poeciliidae</taxon>
        <taxon>Poeciliinae</taxon>
        <taxon>Poecilia</taxon>
    </lineage>
</organism>
<feature type="compositionally biased region" description="Polar residues" evidence="16">
    <location>
        <begin position="1281"/>
        <end position="1311"/>
    </location>
</feature>
<feature type="region of interest" description="Disordered" evidence="16">
    <location>
        <begin position="2474"/>
        <end position="2497"/>
    </location>
</feature>
<feature type="compositionally biased region" description="Low complexity" evidence="16">
    <location>
        <begin position="2347"/>
        <end position="2360"/>
    </location>
</feature>
<feature type="compositionally biased region" description="Basic and acidic residues" evidence="16">
    <location>
        <begin position="1023"/>
        <end position="1036"/>
    </location>
</feature>
<feature type="compositionally biased region" description="Low complexity" evidence="16">
    <location>
        <begin position="2309"/>
        <end position="2318"/>
    </location>
</feature>
<dbReference type="InterPro" id="IPR001965">
    <property type="entry name" value="Znf_PHD"/>
</dbReference>
<dbReference type="CDD" id="cd05509">
    <property type="entry name" value="Bromo_gcn5_like"/>
    <property type="match status" value="1"/>
</dbReference>
<feature type="compositionally biased region" description="Acidic residues" evidence="16">
    <location>
        <begin position="1"/>
        <end position="53"/>
    </location>
</feature>
<feature type="domain" description="Bromo" evidence="17">
    <location>
        <begin position="2860"/>
        <end position="2930"/>
    </location>
</feature>
<keyword evidence="6" id="KW-0862">Zinc</keyword>
<evidence type="ECO:0000256" key="1">
    <source>
        <dbReference type="ARBA" id="ARBA00004123"/>
    </source>
</evidence>
<keyword evidence="5 14" id="KW-0863">Zinc-finger</keyword>
<dbReference type="InterPro" id="IPR001487">
    <property type="entry name" value="Bromodomain"/>
</dbReference>
<evidence type="ECO:0000313" key="22">
    <source>
        <dbReference type="Proteomes" id="UP000028760"/>
    </source>
</evidence>
<feature type="region of interest" description="Disordered" evidence="16">
    <location>
        <begin position="1495"/>
        <end position="1522"/>
    </location>
</feature>
<evidence type="ECO:0000313" key="21">
    <source>
        <dbReference type="Ensembl" id="ENSPFOP00000014264.1"/>
    </source>
</evidence>
<dbReference type="SMART" id="SM00297">
    <property type="entry name" value="BROMO"/>
    <property type="match status" value="1"/>
</dbReference>
<dbReference type="CDD" id="cd15559">
    <property type="entry name" value="PHD1_BPTF"/>
    <property type="match status" value="1"/>
</dbReference>
<feature type="compositionally biased region" description="Basic and acidic residues" evidence="16">
    <location>
        <begin position="1246"/>
        <end position="1255"/>
    </location>
</feature>
<evidence type="ECO:0000256" key="15">
    <source>
        <dbReference type="SAM" id="Coils"/>
    </source>
</evidence>
<dbReference type="eggNOG" id="KOG1632">
    <property type="taxonomic scope" value="Eukaryota"/>
</dbReference>
<dbReference type="STRING" id="48698.ENSPFOP00000014264"/>
<keyword evidence="10 13" id="KW-0103">Bromodomain</keyword>
<feature type="region of interest" description="Disordered" evidence="16">
    <location>
        <begin position="2133"/>
        <end position="2155"/>
    </location>
</feature>
<dbReference type="InterPro" id="IPR013083">
    <property type="entry name" value="Znf_RING/FYVE/PHD"/>
</dbReference>
<dbReference type="PANTHER" id="PTHR45975">
    <property type="entry name" value="NUCLEOSOME-REMODELING FACTOR SUBUNIT BPTF"/>
    <property type="match status" value="1"/>
</dbReference>
<dbReference type="InterPro" id="IPR019787">
    <property type="entry name" value="Znf_PHD-finger"/>
</dbReference>
<dbReference type="InterPro" id="IPR036427">
    <property type="entry name" value="Bromodomain-like_sf"/>
</dbReference>
<comment type="subcellular location">
    <subcellularLocation>
        <location evidence="1">Nucleus</location>
    </subcellularLocation>
</comment>
<dbReference type="InterPro" id="IPR001510">
    <property type="entry name" value="Znf_PARP"/>
</dbReference>
<dbReference type="Pfam" id="PF02791">
    <property type="entry name" value="DDT"/>
    <property type="match status" value="1"/>
</dbReference>
<name>A0A087Y8B1_POEFO</name>
<evidence type="ECO:0000256" key="12">
    <source>
        <dbReference type="ARBA" id="ARBA00023242"/>
    </source>
</evidence>
<feature type="compositionally biased region" description="Polar residues" evidence="16">
    <location>
        <begin position="56"/>
        <end position="69"/>
    </location>
</feature>
<dbReference type="GO" id="GO:0045944">
    <property type="term" value="P:positive regulation of transcription by RNA polymerase II"/>
    <property type="evidence" value="ECO:0007669"/>
    <property type="project" value="UniProtKB-ARBA"/>
</dbReference>
<feature type="compositionally biased region" description="Basic and acidic residues" evidence="16">
    <location>
        <begin position="448"/>
        <end position="484"/>
    </location>
</feature>
<evidence type="ECO:0000256" key="9">
    <source>
        <dbReference type="ARBA" id="ARBA00023054"/>
    </source>
</evidence>
<keyword evidence="11" id="KW-0804">Transcription</keyword>
<dbReference type="GeneTree" id="ENSGT00940000154830"/>
<keyword evidence="8" id="KW-0805">Transcription regulation</keyword>
<feature type="compositionally biased region" description="Basic and acidic residues" evidence="16">
    <location>
        <begin position="1062"/>
        <end position="1071"/>
    </location>
</feature>
<dbReference type="Proteomes" id="UP000028760">
    <property type="component" value="Unassembled WGS sequence"/>
</dbReference>
<evidence type="ECO:0000256" key="2">
    <source>
        <dbReference type="ARBA" id="ARBA00022553"/>
    </source>
</evidence>
<feature type="compositionally biased region" description="Low complexity" evidence="16">
    <location>
        <begin position="504"/>
        <end position="514"/>
    </location>
</feature>
<dbReference type="InterPro" id="IPR018501">
    <property type="entry name" value="DDT_dom"/>
</dbReference>
<evidence type="ECO:0000256" key="6">
    <source>
        <dbReference type="ARBA" id="ARBA00022833"/>
    </source>
</evidence>
<dbReference type="Ensembl" id="ENSPFOT00000014284.2">
    <property type="protein sequence ID" value="ENSPFOP00000014264.1"/>
    <property type="gene ID" value="ENSPFOG00000014098.2"/>
</dbReference>
<dbReference type="GO" id="GO:0006338">
    <property type="term" value="P:chromatin remodeling"/>
    <property type="evidence" value="ECO:0007669"/>
    <property type="project" value="UniProtKB-ARBA"/>
</dbReference>
<feature type="region of interest" description="Disordered" evidence="16">
    <location>
        <begin position="2657"/>
        <end position="2715"/>
    </location>
</feature>
<feature type="region of interest" description="Disordered" evidence="16">
    <location>
        <begin position="995"/>
        <end position="1071"/>
    </location>
</feature>
<dbReference type="PROSITE" id="PS50014">
    <property type="entry name" value="BROMODOMAIN_2"/>
    <property type="match status" value="1"/>
</dbReference>
<dbReference type="EMBL" id="AYCK01011819">
    <property type="status" value="NOT_ANNOTATED_CDS"/>
    <property type="molecule type" value="Genomic_DNA"/>
</dbReference>
<dbReference type="Pfam" id="PF15613">
    <property type="entry name" value="WSD"/>
    <property type="match status" value="1"/>
</dbReference>
<feature type="domain" description="DDT" evidence="20">
    <location>
        <begin position="107"/>
        <end position="167"/>
    </location>
</feature>
<feature type="region of interest" description="Disordered" evidence="16">
    <location>
        <begin position="1955"/>
        <end position="1985"/>
    </location>
</feature>
<feature type="region of interest" description="Disordered" evidence="16">
    <location>
        <begin position="1598"/>
        <end position="1621"/>
    </location>
</feature>
<evidence type="ECO:0000256" key="4">
    <source>
        <dbReference type="ARBA" id="ARBA00022737"/>
    </source>
</evidence>
<feature type="compositionally biased region" description="Polar residues" evidence="16">
    <location>
        <begin position="1973"/>
        <end position="1985"/>
    </location>
</feature>
<feature type="compositionally biased region" description="Low complexity" evidence="16">
    <location>
        <begin position="2133"/>
        <end position="2146"/>
    </location>
</feature>
<proteinExistence type="predicted"/>
<dbReference type="Gene3D" id="1.20.920.10">
    <property type="entry name" value="Bromodomain-like"/>
    <property type="match status" value="1"/>
</dbReference>
<feature type="region of interest" description="Disordered" evidence="16">
    <location>
        <begin position="670"/>
        <end position="690"/>
    </location>
</feature>
<feature type="compositionally biased region" description="Low complexity" evidence="16">
    <location>
        <begin position="2657"/>
        <end position="2670"/>
    </location>
</feature>
<evidence type="ECO:0000259" key="20">
    <source>
        <dbReference type="PROSITE" id="PS50827"/>
    </source>
</evidence>
<evidence type="ECO:0000259" key="19">
    <source>
        <dbReference type="PROSITE" id="PS50064"/>
    </source>
</evidence>
<dbReference type="InterPro" id="IPR018359">
    <property type="entry name" value="Bromodomain_CS"/>
</dbReference>
<dbReference type="eggNOG" id="KOG1827">
    <property type="taxonomic scope" value="Eukaryota"/>
</dbReference>
<feature type="compositionally biased region" description="Low complexity" evidence="16">
    <location>
        <begin position="1148"/>
        <end position="1162"/>
    </location>
</feature>
<dbReference type="FunFam" id="1.20.920.10:FF:000018">
    <property type="entry name" value="nucleosome-remodeling factor subunit BPTF isoform X1"/>
    <property type="match status" value="1"/>
</dbReference>
<protein>
    <submittedName>
        <fullName evidence="21">Bromodomain PHD finger transcription factor</fullName>
    </submittedName>
</protein>
<evidence type="ECO:0000256" key="16">
    <source>
        <dbReference type="SAM" id="MobiDB-lite"/>
    </source>
</evidence>
<keyword evidence="2" id="KW-0597">Phosphoprotein</keyword>
<feature type="compositionally biased region" description="Low complexity" evidence="16">
    <location>
        <begin position="603"/>
        <end position="614"/>
    </location>
</feature>
<evidence type="ECO:0000256" key="13">
    <source>
        <dbReference type="PROSITE-ProRule" id="PRU00035"/>
    </source>
</evidence>
<keyword evidence="3" id="KW-0479">Metal-binding</keyword>
<dbReference type="FunFam" id="3.30.40.10:FF:000048">
    <property type="entry name" value="nucleosome-remodeling factor subunit BPTF isoform X1"/>
    <property type="match status" value="2"/>
</dbReference>
<dbReference type="PROSITE" id="PS01359">
    <property type="entry name" value="ZF_PHD_1"/>
    <property type="match status" value="1"/>
</dbReference>
<dbReference type="InterPro" id="IPR019786">
    <property type="entry name" value="Zinc_finger_PHD-type_CS"/>
</dbReference>
<accession>A0A087Y8B1</accession>
<feature type="compositionally biased region" description="Polar residues" evidence="16">
    <location>
        <begin position="674"/>
        <end position="689"/>
    </location>
</feature>
<dbReference type="FunFam" id="3.30.40.10:FF:000036">
    <property type="entry name" value="nucleosome-remodeling factor subunit BPTF isoform X1"/>
    <property type="match status" value="1"/>
</dbReference>
<dbReference type="PROSITE" id="PS50016">
    <property type="entry name" value="ZF_PHD_2"/>
    <property type="match status" value="2"/>
</dbReference>
<dbReference type="GO" id="GO:0045892">
    <property type="term" value="P:negative regulation of DNA-templated transcription"/>
    <property type="evidence" value="ECO:0007669"/>
    <property type="project" value="UniProtKB-ARBA"/>
</dbReference>
<evidence type="ECO:0000256" key="8">
    <source>
        <dbReference type="ARBA" id="ARBA00023015"/>
    </source>
</evidence>
<reference evidence="21" key="2">
    <citation type="submission" date="2025-08" db="UniProtKB">
        <authorList>
            <consortium name="Ensembl"/>
        </authorList>
    </citation>
    <scope>IDENTIFICATION</scope>
</reference>
<feature type="domain" description="PHD-type" evidence="18">
    <location>
        <begin position="257"/>
        <end position="304"/>
    </location>
</feature>
<evidence type="ECO:0000259" key="17">
    <source>
        <dbReference type="PROSITE" id="PS50014"/>
    </source>
</evidence>
<evidence type="ECO:0000256" key="11">
    <source>
        <dbReference type="ARBA" id="ARBA00023163"/>
    </source>
</evidence>
<dbReference type="SUPFAM" id="SSF57903">
    <property type="entry name" value="FYVE/PHD zinc finger"/>
    <property type="match status" value="3"/>
</dbReference>
<feature type="region of interest" description="Disordered" evidence="16">
    <location>
        <begin position="575"/>
        <end position="632"/>
    </location>
</feature>
<feature type="region of interest" description="Disordered" evidence="16">
    <location>
        <begin position="1792"/>
        <end position="1821"/>
    </location>
</feature>
<feature type="domain" description="PHD-type" evidence="18">
    <location>
        <begin position="2767"/>
        <end position="2834"/>
    </location>
</feature>
<feature type="compositionally biased region" description="Polar residues" evidence="16">
    <location>
        <begin position="592"/>
        <end position="602"/>
    </location>
</feature>
<feature type="region of interest" description="Disordered" evidence="16">
    <location>
        <begin position="448"/>
        <end position="514"/>
    </location>
</feature>
<dbReference type="OMA" id="FEDFCTA"/>
<dbReference type="PROSITE" id="PS50827">
    <property type="entry name" value="DDT"/>
    <property type="match status" value="1"/>
</dbReference>
<feature type="compositionally biased region" description="Low complexity" evidence="16">
    <location>
        <begin position="1211"/>
        <end position="1224"/>
    </location>
</feature>
<evidence type="ECO:0000259" key="18">
    <source>
        <dbReference type="PROSITE" id="PS50016"/>
    </source>
</evidence>